<dbReference type="Proteomes" id="UP001189429">
    <property type="component" value="Unassembled WGS sequence"/>
</dbReference>
<keyword evidence="3" id="KW-1185">Reference proteome</keyword>
<dbReference type="EMBL" id="CAUYUJ010001186">
    <property type="protein sequence ID" value="CAK0794671.1"/>
    <property type="molecule type" value="Genomic_DNA"/>
</dbReference>
<feature type="region of interest" description="Disordered" evidence="1">
    <location>
        <begin position="56"/>
        <end position="105"/>
    </location>
</feature>
<sequence>PAAAAAAAGEPGARAGVVLVLQGQLGPDAEPSRAAPGGREHGAVPAALAAGGLARGGAVHQHMGREPCAGQRHPARGGGPAPLAVAAAAPAEGARRAPGDAASAGVPVAGGSAVGAVPGNVGHYPATFPPRAQPHCLPRLKRGLISLRRV</sequence>
<gene>
    <name evidence="2" type="ORF">PCOR1329_LOCUS4580</name>
</gene>
<evidence type="ECO:0000313" key="2">
    <source>
        <dbReference type="EMBL" id="CAK0794671.1"/>
    </source>
</evidence>
<organism evidence="2 3">
    <name type="scientific">Prorocentrum cordatum</name>
    <dbReference type="NCBI Taxonomy" id="2364126"/>
    <lineage>
        <taxon>Eukaryota</taxon>
        <taxon>Sar</taxon>
        <taxon>Alveolata</taxon>
        <taxon>Dinophyceae</taxon>
        <taxon>Prorocentrales</taxon>
        <taxon>Prorocentraceae</taxon>
        <taxon>Prorocentrum</taxon>
    </lineage>
</organism>
<evidence type="ECO:0000256" key="1">
    <source>
        <dbReference type="SAM" id="MobiDB-lite"/>
    </source>
</evidence>
<reference evidence="2" key="1">
    <citation type="submission" date="2023-10" db="EMBL/GenBank/DDBJ databases">
        <authorList>
            <person name="Chen Y."/>
            <person name="Shah S."/>
            <person name="Dougan E. K."/>
            <person name="Thang M."/>
            <person name="Chan C."/>
        </authorList>
    </citation>
    <scope>NUCLEOTIDE SEQUENCE [LARGE SCALE GENOMIC DNA]</scope>
</reference>
<protein>
    <submittedName>
        <fullName evidence="2">Uncharacterized protein</fullName>
    </submittedName>
</protein>
<evidence type="ECO:0000313" key="3">
    <source>
        <dbReference type="Proteomes" id="UP001189429"/>
    </source>
</evidence>
<proteinExistence type="predicted"/>
<comment type="caution">
    <text evidence="2">The sequence shown here is derived from an EMBL/GenBank/DDBJ whole genome shotgun (WGS) entry which is preliminary data.</text>
</comment>
<accession>A0ABN9PVU0</accession>
<feature type="compositionally biased region" description="Low complexity" evidence="1">
    <location>
        <begin position="81"/>
        <end position="92"/>
    </location>
</feature>
<feature type="non-terminal residue" evidence="2">
    <location>
        <position position="1"/>
    </location>
</feature>
<name>A0ABN9PVU0_9DINO</name>